<dbReference type="Gene3D" id="1.10.45.10">
    <property type="entry name" value="Vanillyl-alcohol Oxidase, Chain A, domain 4"/>
    <property type="match status" value="1"/>
</dbReference>
<keyword evidence="6" id="KW-0560">Oxidoreductase</keyword>
<dbReference type="PANTHER" id="PTHR11748">
    <property type="entry name" value="D-LACTATE DEHYDROGENASE"/>
    <property type="match status" value="1"/>
</dbReference>
<comment type="cofactor">
    <cofactor evidence="1">
        <name>FAD</name>
        <dbReference type="ChEBI" id="CHEBI:57692"/>
    </cofactor>
</comment>
<dbReference type="InterPro" id="IPR016169">
    <property type="entry name" value="FAD-bd_PCMH_sub2"/>
</dbReference>
<dbReference type="SUPFAM" id="SSF56176">
    <property type="entry name" value="FAD-binding/transporter-associated domain-like"/>
    <property type="match status" value="1"/>
</dbReference>
<feature type="domain" description="FAD-binding PCMH-type" evidence="8">
    <location>
        <begin position="69"/>
        <end position="246"/>
    </location>
</feature>
<dbReference type="Gene3D" id="3.30.70.2740">
    <property type="match status" value="1"/>
</dbReference>
<dbReference type="Pfam" id="PF02913">
    <property type="entry name" value="FAD-oxidase_C"/>
    <property type="match status" value="1"/>
</dbReference>
<evidence type="ECO:0000259" key="8">
    <source>
        <dbReference type="PROSITE" id="PS51387"/>
    </source>
</evidence>
<dbReference type="GO" id="GO:1903457">
    <property type="term" value="P:lactate catabolic process"/>
    <property type="evidence" value="ECO:0007669"/>
    <property type="project" value="TreeGrafter"/>
</dbReference>
<sequence length="489" mass="52548">MCQPRACGGRRGQRREKGMVDLVDERVRDGVAQEAVQAVIAKLSSHFGNRLSVGQAVREQHANTITWLANEAPDAVVFVESTEEVQFIVRACAQHDVPVIAFGSGSSLEGQINAPRGGISIDLSRMNRVLSVHPEDLDCVVEPGVTRKQLNEHLRDAGLFFPIDPGADASLGGMASTRASGTNAVRYGTMKDNVIALTVVLANGEVITTSRRARKSAAGYDLTRLFVGAEGTLGIITNLTLKLSGLPEAVSAGVCAFPTIRDACDAVILTIQSGLPIARIELLDEVQVRACNAYSKLDLAEQPTLFVEFHGTEASVHEQAERFGEIAAEFGAGAFTWETRPEDRTRLWQARHDAYWACLPLKPGAKALATDVCVPLSRLADCVDETKRDIEEMGMIAPIVGHVGDGNFHTVTLVDMDDPHDVAKAKDFIGRMVKRALAMGGTATGEHGVGQGKRKYMEAEHGAATIDAMRAVKAALDPRNIMNPGKILP</sequence>
<evidence type="ECO:0000256" key="1">
    <source>
        <dbReference type="ARBA" id="ARBA00001974"/>
    </source>
</evidence>
<dbReference type="FunFam" id="1.10.45.10:FF:000001">
    <property type="entry name" value="D-lactate dehydrogenase mitochondrial"/>
    <property type="match status" value="1"/>
</dbReference>
<dbReference type="Pfam" id="PF01565">
    <property type="entry name" value="FAD_binding_4"/>
    <property type="match status" value="1"/>
</dbReference>
<dbReference type="InterPro" id="IPR016164">
    <property type="entry name" value="FAD-linked_Oxase-like_C"/>
</dbReference>
<name>A0A6P1YTT9_9HYPH</name>
<dbReference type="SUPFAM" id="SSF55103">
    <property type="entry name" value="FAD-linked oxidases, C-terminal domain"/>
    <property type="match status" value="1"/>
</dbReference>
<protein>
    <recommendedName>
        <fullName evidence="7">D-lactate dehydrogenase (cytochrome)</fullName>
        <ecNumber evidence="7">1.1.2.4</ecNumber>
    </recommendedName>
</protein>
<dbReference type="FunFam" id="3.30.70.2740:FF:000001">
    <property type="entry name" value="D-lactate dehydrogenase mitochondrial"/>
    <property type="match status" value="1"/>
</dbReference>
<evidence type="ECO:0000256" key="4">
    <source>
        <dbReference type="ARBA" id="ARBA00022827"/>
    </source>
</evidence>
<dbReference type="GO" id="GO:0004458">
    <property type="term" value="F:D-lactate dehydrogenase (cytochrome) activity"/>
    <property type="evidence" value="ECO:0007669"/>
    <property type="project" value="UniProtKB-EC"/>
</dbReference>
<accession>A0A6P1YTT9</accession>
<dbReference type="EMBL" id="CP048630">
    <property type="protein sequence ID" value="QIB36126.1"/>
    <property type="molecule type" value="Genomic_DNA"/>
</dbReference>
<keyword evidence="5" id="KW-0809">Transit peptide</keyword>
<dbReference type="AlphaFoldDB" id="A0A6P1YTT9"/>
<evidence type="ECO:0000256" key="5">
    <source>
        <dbReference type="ARBA" id="ARBA00022946"/>
    </source>
</evidence>
<keyword evidence="4" id="KW-0274">FAD</keyword>
<reference evidence="9 10" key="1">
    <citation type="submission" date="2020-02" db="EMBL/GenBank/DDBJ databases">
        <authorList>
            <person name="Li G."/>
        </authorList>
    </citation>
    <scope>NUCLEOTIDE SEQUENCE [LARGE SCALE GENOMIC DNA]</scope>
    <source>
        <strain evidence="9 10">DSM 102029</strain>
    </source>
</reference>
<evidence type="ECO:0000313" key="10">
    <source>
        <dbReference type="Proteomes" id="UP000464751"/>
    </source>
</evidence>
<dbReference type="InterPro" id="IPR016166">
    <property type="entry name" value="FAD-bd_PCMH"/>
</dbReference>
<dbReference type="EC" id="1.1.2.4" evidence="7"/>
<evidence type="ECO:0000256" key="7">
    <source>
        <dbReference type="ARBA" id="ARBA00038897"/>
    </source>
</evidence>
<evidence type="ECO:0000256" key="2">
    <source>
        <dbReference type="ARBA" id="ARBA00008000"/>
    </source>
</evidence>
<evidence type="ECO:0000313" key="9">
    <source>
        <dbReference type="EMBL" id="QIB36126.1"/>
    </source>
</evidence>
<dbReference type="GO" id="GO:0071949">
    <property type="term" value="F:FAD binding"/>
    <property type="evidence" value="ECO:0007669"/>
    <property type="project" value="InterPro"/>
</dbReference>
<dbReference type="GO" id="GO:0008720">
    <property type="term" value="F:D-lactate dehydrogenase (NAD+) activity"/>
    <property type="evidence" value="ECO:0007669"/>
    <property type="project" value="TreeGrafter"/>
</dbReference>
<dbReference type="InterPro" id="IPR006094">
    <property type="entry name" value="Oxid_FAD_bind_N"/>
</dbReference>
<keyword evidence="10" id="KW-1185">Reference proteome</keyword>
<gene>
    <name evidence="9" type="ORF">G3A50_06725</name>
</gene>
<dbReference type="InterPro" id="IPR036318">
    <property type="entry name" value="FAD-bd_PCMH-like_sf"/>
</dbReference>
<dbReference type="InterPro" id="IPR004113">
    <property type="entry name" value="FAD-bd_oxidored_4_C"/>
</dbReference>
<dbReference type="Gene3D" id="3.30.465.10">
    <property type="match status" value="1"/>
</dbReference>
<dbReference type="KEGG" id="apra:G3A50_06725"/>
<evidence type="ECO:0000256" key="3">
    <source>
        <dbReference type="ARBA" id="ARBA00022630"/>
    </source>
</evidence>
<dbReference type="PANTHER" id="PTHR11748:SF111">
    <property type="entry name" value="D-LACTATE DEHYDROGENASE, MITOCHONDRIAL-RELATED"/>
    <property type="match status" value="1"/>
</dbReference>
<keyword evidence="3" id="KW-0285">Flavoprotein</keyword>
<dbReference type="FunFam" id="3.30.465.10:FF:000016">
    <property type="entry name" value="probable D-lactate dehydrogenase, mitochondrial"/>
    <property type="match status" value="1"/>
</dbReference>
<evidence type="ECO:0000256" key="6">
    <source>
        <dbReference type="ARBA" id="ARBA00023002"/>
    </source>
</evidence>
<comment type="similarity">
    <text evidence="2">Belongs to the FAD-binding oxidoreductase/transferase type 4 family.</text>
</comment>
<dbReference type="InterPro" id="IPR016171">
    <property type="entry name" value="Vanillyl_alc_oxidase_C-sub2"/>
</dbReference>
<dbReference type="Proteomes" id="UP000464751">
    <property type="component" value="Chromosome"/>
</dbReference>
<dbReference type="PROSITE" id="PS51387">
    <property type="entry name" value="FAD_PCMH"/>
    <property type="match status" value="1"/>
</dbReference>
<proteinExistence type="inferred from homology"/>
<organism evidence="9 10">
    <name type="scientific">Ancylobacter pratisalsi</name>
    <dbReference type="NCBI Taxonomy" id="1745854"/>
    <lineage>
        <taxon>Bacteria</taxon>
        <taxon>Pseudomonadati</taxon>
        <taxon>Pseudomonadota</taxon>
        <taxon>Alphaproteobacteria</taxon>
        <taxon>Hyphomicrobiales</taxon>
        <taxon>Xanthobacteraceae</taxon>
        <taxon>Ancylobacter</taxon>
    </lineage>
</organism>